<dbReference type="EMBL" id="BMLW01000004">
    <property type="protein sequence ID" value="GGP10238.1"/>
    <property type="molecule type" value="Genomic_DNA"/>
</dbReference>
<dbReference type="Gene3D" id="3.30.200.20">
    <property type="entry name" value="Phosphorylase Kinase, domain 1"/>
    <property type="match status" value="1"/>
</dbReference>
<reference evidence="3" key="1">
    <citation type="journal article" date="2019" name="Int. J. Syst. Evol. Microbiol.">
        <title>The Global Catalogue of Microorganisms (GCM) 10K type strain sequencing project: providing services to taxonomists for standard genome sequencing and annotation.</title>
        <authorList>
            <consortium name="The Broad Institute Genomics Platform"/>
            <consortium name="The Broad Institute Genome Sequencing Center for Infectious Disease"/>
            <person name="Wu L."/>
            <person name="Ma J."/>
        </authorList>
    </citation>
    <scope>NUCLEOTIDE SEQUENCE [LARGE SCALE GENOMIC DNA]</scope>
    <source>
        <strain evidence="3">CGMCC 1.7693</strain>
    </source>
</reference>
<accession>A0ABQ2NTI3</accession>
<name>A0ABQ2NTI3_9BACI</name>
<dbReference type="PANTHER" id="PTHR21310">
    <property type="entry name" value="AMINOGLYCOSIDE PHOSPHOTRANSFERASE-RELATED-RELATED"/>
    <property type="match status" value="1"/>
</dbReference>
<evidence type="ECO:0000313" key="3">
    <source>
        <dbReference type="Proteomes" id="UP000641206"/>
    </source>
</evidence>
<dbReference type="InterPro" id="IPR002575">
    <property type="entry name" value="Aminoglycoside_PTrfase"/>
</dbReference>
<evidence type="ECO:0000259" key="1">
    <source>
        <dbReference type="Pfam" id="PF01636"/>
    </source>
</evidence>
<dbReference type="SUPFAM" id="SSF56112">
    <property type="entry name" value="Protein kinase-like (PK-like)"/>
    <property type="match status" value="1"/>
</dbReference>
<gene>
    <name evidence="2" type="ORF">GCM10011346_17540</name>
</gene>
<proteinExistence type="predicted"/>
<dbReference type="CDD" id="cd05152">
    <property type="entry name" value="MPH2"/>
    <property type="match status" value="1"/>
</dbReference>
<dbReference type="InterPro" id="IPR011009">
    <property type="entry name" value="Kinase-like_dom_sf"/>
</dbReference>
<evidence type="ECO:0000313" key="2">
    <source>
        <dbReference type="EMBL" id="GGP10238.1"/>
    </source>
</evidence>
<dbReference type="Proteomes" id="UP000641206">
    <property type="component" value="Unassembled WGS sequence"/>
</dbReference>
<dbReference type="Gene3D" id="3.90.1200.10">
    <property type="match status" value="1"/>
</dbReference>
<dbReference type="InterPro" id="IPR051678">
    <property type="entry name" value="AGP_Transferase"/>
</dbReference>
<protein>
    <submittedName>
        <fullName evidence="2">Mph(B) family macrolide 2'-phosphotransferase</fullName>
    </submittedName>
</protein>
<feature type="domain" description="Aminoglycoside phosphotransferase" evidence="1">
    <location>
        <begin position="25"/>
        <end position="265"/>
    </location>
</feature>
<dbReference type="PANTHER" id="PTHR21310:SF15">
    <property type="entry name" value="AMINOGLYCOSIDE PHOSPHOTRANSFERASE DOMAIN-CONTAINING PROTEIN"/>
    <property type="match status" value="1"/>
</dbReference>
<comment type="caution">
    <text evidence="2">The sequence shown here is derived from an EMBL/GenBank/DDBJ whole genome shotgun (WGS) entry which is preliminary data.</text>
</comment>
<sequence length="302" mass="34650">MADLDKQTVSDLAHKYGLNLKEDSISFNESGLDFLVAFAEDADGEEWVLRIPRRDDVMDRTIDERKVLKVVHQHASFQVPVWSIYENDLIAYKKLKGVPAGTIDPEIQNYVWEMDIENIPEQFHQSQGEVLASLHNVPKKEAEKAGIPAYTAKEAHALMKERMKKVKERFGVADGLWNRWQAWLNNEELWPKETGLMHGDVHAGHMMIDDDTNVIGLIDWTEAKVTDVSNDFVFQYKAFGEEALDKLIHYYKQAGGIYWPKMKEHIIELDATYAVAIAEFAMISGMEEYEQMARRALGVTNF</sequence>
<organism evidence="2 3">
    <name type="scientific">Oceanobacillus neutriphilus</name>
    <dbReference type="NCBI Taxonomy" id="531815"/>
    <lineage>
        <taxon>Bacteria</taxon>
        <taxon>Bacillati</taxon>
        <taxon>Bacillota</taxon>
        <taxon>Bacilli</taxon>
        <taxon>Bacillales</taxon>
        <taxon>Bacillaceae</taxon>
        <taxon>Oceanobacillus</taxon>
    </lineage>
</organism>
<keyword evidence="3" id="KW-1185">Reference proteome</keyword>
<dbReference type="Pfam" id="PF01636">
    <property type="entry name" value="APH"/>
    <property type="match status" value="1"/>
</dbReference>